<reference evidence="1 2" key="1">
    <citation type="journal article" date="2010" name="Virol. J.">
        <title>Genomes of the T4-related bacteriophages as windows on microbial genome evolution.</title>
        <authorList>
            <person name="Petrov V.M."/>
            <person name="Ratnayaka S."/>
            <person name="Nolan J.M."/>
            <person name="Miller E.S."/>
            <person name="Karam J.D."/>
        </authorList>
    </citation>
    <scope>NUCLEOTIDE SEQUENCE [LARGE SCALE GENOMIC DNA]</scope>
</reference>
<gene>
    <name evidence="1" type="ORF">RB16p124</name>
</gene>
<keyword evidence="2" id="KW-1185">Reference proteome</keyword>
<sequence length="125" mass="14611">MRNLSDVKVGDTLYDCGIRSDTRQNRKPRTLYVHKVARKYIYASTSETFDPKSYTNEKIDRTFGRTDGWMGYTVYRSEEHYKEMMYRKELCAKIQPMFGNSYTVNVPEITTENLKAIAAILGIEE</sequence>
<evidence type="ECO:0000313" key="1">
    <source>
        <dbReference type="EMBL" id="ADJ55428.1"/>
    </source>
</evidence>
<evidence type="ECO:0000313" key="2">
    <source>
        <dbReference type="Proteomes" id="UP000001091"/>
    </source>
</evidence>
<dbReference type="GeneID" id="9712865"/>
<dbReference type="Pfam" id="PF24203">
    <property type="entry name" value="Phage_ProQ_C_like"/>
    <property type="match status" value="1"/>
</dbReference>
<dbReference type="KEGG" id="vg:9712865"/>
<protein>
    <submittedName>
        <fullName evidence="1">Conserved hypothetical phage protein</fullName>
    </submittedName>
</protein>
<dbReference type="InterPro" id="IPR056982">
    <property type="entry name" value="Phage_ProQ_C-like"/>
</dbReference>
<organismHost>
    <name type="scientific">Escherichia coli</name>
    <dbReference type="NCBI Taxonomy" id="562"/>
</organismHost>
<dbReference type="RefSeq" id="YP_003858424.1">
    <property type="nucleotide sequence ID" value="NC_014467.1"/>
</dbReference>
<organism evidence="1 2">
    <name type="scientific">Escherichia phage RB16</name>
    <dbReference type="NCBI Taxonomy" id="2681599"/>
    <lineage>
        <taxon>Viruses</taxon>
        <taxon>Duplodnaviria</taxon>
        <taxon>Heunggongvirae</taxon>
        <taxon>Uroviricota</taxon>
        <taxon>Caudoviricetes</taxon>
        <taxon>Pantevenvirales</taxon>
        <taxon>Straboviridae</taxon>
        <taxon>Pseudotevenvirus</taxon>
        <taxon>Pseudotevenvirus RB16</taxon>
    </lineage>
</organism>
<dbReference type="EMBL" id="HM134276">
    <property type="protein sequence ID" value="ADJ55428.1"/>
    <property type="molecule type" value="Genomic_DNA"/>
</dbReference>
<accession>D9ICI5</accession>
<name>D9ICI5_BPRB1</name>
<dbReference type="Proteomes" id="UP000001091">
    <property type="component" value="Segment"/>
</dbReference>
<proteinExistence type="predicted"/>